<dbReference type="Proteomes" id="UP001144978">
    <property type="component" value="Unassembled WGS sequence"/>
</dbReference>
<evidence type="ECO:0000313" key="1">
    <source>
        <dbReference type="EMBL" id="KAJ2969451.1"/>
    </source>
</evidence>
<accession>A0ACC1MS59</accession>
<comment type="caution">
    <text evidence="1">The sequence shown here is derived from an EMBL/GenBank/DDBJ whole genome shotgun (WGS) entry which is preliminary data.</text>
</comment>
<proteinExistence type="predicted"/>
<name>A0ACC1MS59_9APHY</name>
<keyword evidence="2" id="KW-1185">Reference proteome</keyword>
<dbReference type="EMBL" id="JANSHE010005759">
    <property type="protein sequence ID" value="KAJ2969451.1"/>
    <property type="molecule type" value="Genomic_DNA"/>
</dbReference>
<reference evidence="1" key="1">
    <citation type="submission" date="2022-08" db="EMBL/GenBank/DDBJ databases">
        <title>Genome Sequence of Pycnoporus sanguineus.</title>
        <authorList>
            <person name="Buettner E."/>
        </authorList>
    </citation>
    <scope>NUCLEOTIDE SEQUENCE</scope>
    <source>
        <strain evidence="1">CG-C14</strain>
    </source>
</reference>
<evidence type="ECO:0000313" key="2">
    <source>
        <dbReference type="Proteomes" id="UP001144978"/>
    </source>
</evidence>
<protein>
    <submittedName>
        <fullName evidence="1">Uncharacterized protein</fullName>
    </submittedName>
</protein>
<sequence length="159" mass="16763">MSTLKACQGPPLAYASLSSASPAVPGASQRLSVQKPIPEIPRPEQVTDASSPASVMSFIADLLDTSVADPRVVLLTPPRASPGPNKDAATPQLADGMNGLGLLDAFSKPTNGGRRAEGVRGEGKERKTRESEDRPRYTHLSHDAGLVRLRGSSNCYSRT</sequence>
<gene>
    <name evidence="1" type="ORF">NUW54_g12961</name>
</gene>
<organism evidence="1 2">
    <name type="scientific">Trametes sanguinea</name>
    <dbReference type="NCBI Taxonomy" id="158606"/>
    <lineage>
        <taxon>Eukaryota</taxon>
        <taxon>Fungi</taxon>
        <taxon>Dikarya</taxon>
        <taxon>Basidiomycota</taxon>
        <taxon>Agaricomycotina</taxon>
        <taxon>Agaricomycetes</taxon>
        <taxon>Polyporales</taxon>
        <taxon>Polyporaceae</taxon>
        <taxon>Trametes</taxon>
    </lineage>
</organism>